<gene>
    <name evidence="7" type="ORF">A7A78_04165</name>
</gene>
<dbReference type="CDD" id="cd13128">
    <property type="entry name" value="MATE_Wzx_like"/>
    <property type="match status" value="1"/>
</dbReference>
<dbReference type="PANTHER" id="PTHR30250">
    <property type="entry name" value="PST FAMILY PREDICTED COLANIC ACID TRANSPORTER"/>
    <property type="match status" value="1"/>
</dbReference>
<keyword evidence="2" id="KW-1003">Cell membrane</keyword>
<evidence type="ECO:0000313" key="7">
    <source>
        <dbReference type="EMBL" id="OAD91017.1"/>
    </source>
</evidence>
<sequence>MKKIKIEADLMEILKKGGIALFLRILGFLAGYLFVYYTVRYFGAETQGRISLSFSFLMIASLVCILGADVNFVKLFAIENNFENAKGLFLKSYPFFVGSSLLIGIILFFSSNWISVNIFKDAELTPFLEWTAPSIVLYTLMLINASVFRGIRKNTLYAFLFNGGRFIFTMVFFLVLVFAWTKDPITTAIAHTAAVAALFLISLWYLGKHLLPLSRQTTYTVTSFLKDSFPMFLSASMIVLLGWADTIILGMYEDSSVVGLYSVALKIATVVSFSLQAVDSILAPKLSHAFHADNYTLFRRLIKFSTYINAVFSITSVLGIFLFKDFILNIFGPEFIAASTAMIILSLGQLFNSVIGPVGSIFQMTGHQKVFQNILIVSFVINLILNLTLVKEYGINGVAFATAFSLIFSKIASAIYIKKLIWKAS</sequence>
<feature type="transmembrane region" description="Helical" evidence="6">
    <location>
        <begin position="185"/>
        <end position="207"/>
    </location>
</feature>
<dbReference type="GO" id="GO:0005886">
    <property type="term" value="C:plasma membrane"/>
    <property type="evidence" value="ECO:0007669"/>
    <property type="project" value="UniProtKB-SubCell"/>
</dbReference>
<dbReference type="Proteomes" id="UP000077552">
    <property type="component" value="Unassembled WGS sequence"/>
</dbReference>
<proteinExistence type="predicted"/>
<name>A0A1A9LD78_9FLAO</name>
<feature type="transmembrane region" description="Helical" evidence="6">
    <location>
        <begin position="370"/>
        <end position="389"/>
    </location>
</feature>
<keyword evidence="5 6" id="KW-0472">Membrane</keyword>
<protein>
    <submittedName>
        <fullName evidence="7">Uncharacterized protein</fullName>
    </submittedName>
</protein>
<feature type="transmembrane region" description="Helical" evidence="6">
    <location>
        <begin position="228"/>
        <end position="252"/>
    </location>
</feature>
<dbReference type="STRING" id="1385699.A7A78_04165"/>
<evidence type="ECO:0000313" key="8">
    <source>
        <dbReference type="Proteomes" id="UP000077552"/>
    </source>
</evidence>
<feature type="transmembrane region" description="Helical" evidence="6">
    <location>
        <begin position="395"/>
        <end position="417"/>
    </location>
</feature>
<dbReference type="Pfam" id="PF01943">
    <property type="entry name" value="Polysacc_synt"/>
    <property type="match status" value="1"/>
</dbReference>
<dbReference type="EMBL" id="LXIE01000023">
    <property type="protein sequence ID" value="OAD91017.1"/>
    <property type="molecule type" value="Genomic_DNA"/>
</dbReference>
<dbReference type="AlphaFoldDB" id="A0A1A9LD78"/>
<feature type="transmembrane region" description="Helical" evidence="6">
    <location>
        <begin position="159"/>
        <end position="179"/>
    </location>
</feature>
<feature type="transmembrane region" description="Helical" evidence="6">
    <location>
        <begin position="304"/>
        <end position="323"/>
    </location>
</feature>
<keyword evidence="4 6" id="KW-1133">Transmembrane helix</keyword>
<evidence type="ECO:0000256" key="5">
    <source>
        <dbReference type="ARBA" id="ARBA00023136"/>
    </source>
</evidence>
<feature type="transmembrane region" description="Helical" evidence="6">
    <location>
        <begin position="127"/>
        <end position="147"/>
    </location>
</feature>
<evidence type="ECO:0000256" key="3">
    <source>
        <dbReference type="ARBA" id="ARBA00022692"/>
    </source>
</evidence>
<feature type="transmembrane region" description="Helical" evidence="6">
    <location>
        <begin position="51"/>
        <end position="72"/>
    </location>
</feature>
<keyword evidence="8" id="KW-1185">Reference proteome</keyword>
<dbReference type="OrthoDB" id="824226at2"/>
<organism evidence="7 8">
    <name type="scientific">Aequorivita soesokkakensis</name>
    <dbReference type="NCBI Taxonomy" id="1385699"/>
    <lineage>
        <taxon>Bacteria</taxon>
        <taxon>Pseudomonadati</taxon>
        <taxon>Bacteroidota</taxon>
        <taxon>Flavobacteriia</taxon>
        <taxon>Flavobacteriales</taxon>
        <taxon>Flavobacteriaceae</taxon>
        <taxon>Aequorivita</taxon>
    </lineage>
</organism>
<reference evidence="7 8" key="1">
    <citation type="submission" date="2016-05" db="EMBL/GenBank/DDBJ databases">
        <title>Genome sequencing of Vitellibacter soesokkakensis RSSK-12.</title>
        <authorList>
            <person name="Thevarajoo S."/>
            <person name="Selvaratnam C."/>
            <person name="Goh K.M."/>
            <person name="Chan K.-G."/>
            <person name="Chong C.S."/>
        </authorList>
    </citation>
    <scope>NUCLEOTIDE SEQUENCE [LARGE SCALE GENOMIC DNA]</scope>
    <source>
        <strain evidence="7 8">RSSK-12</strain>
    </source>
</reference>
<evidence type="ECO:0000256" key="2">
    <source>
        <dbReference type="ARBA" id="ARBA00022475"/>
    </source>
</evidence>
<feature type="transmembrane region" description="Helical" evidence="6">
    <location>
        <begin position="335"/>
        <end position="358"/>
    </location>
</feature>
<feature type="transmembrane region" description="Helical" evidence="6">
    <location>
        <begin position="93"/>
        <end position="115"/>
    </location>
</feature>
<dbReference type="InterPro" id="IPR002797">
    <property type="entry name" value="Polysacc_synth"/>
</dbReference>
<accession>A0A1A9LD78</accession>
<dbReference type="InterPro" id="IPR050833">
    <property type="entry name" value="Poly_Biosynth_Transport"/>
</dbReference>
<feature type="transmembrane region" description="Helical" evidence="6">
    <location>
        <begin position="258"/>
        <end position="283"/>
    </location>
</feature>
<dbReference type="RefSeq" id="WP_068762106.1">
    <property type="nucleotide sequence ID" value="NZ_LXIE01000023.1"/>
</dbReference>
<evidence type="ECO:0000256" key="4">
    <source>
        <dbReference type="ARBA" id="ARBA00022989"/>
    </source>
</evidence>
<dbReference type="PANTHER" id="PTHR30250:SF11">
    <property type="entry name" value="O-ANTIGEN TRANSPORTER-RELATED"/>
    <property type="match status" value="1"/>
</dbReference>
<evidence type="ECO:0000256" key="1">
    <source>
        <dbReference type="ARBA" id="ARBA00004651"/>
    </source>
</evidence>
<evidence type="ECO:0000256" key="6">
    <source>
        <dbReference type="SAM" id="Phobius"/>
    </source>
</evidence>
<comment type="caution">
    <text evidence="7">The sequence shown here is derived from an EMBL/GenBank/DDBJ whole genome shotgun (WGS) entry which is preliminary data.</text>
</comment>
<keyword evidence="3 6" id="KW-0812">Transmembrane</keyword>
<feature type="transmembrane region" description="Helical" evidence="6">
    <location>
        <begin position="21"/>
        <end position="39"/>
    </location>
</feature>
<comment type="subcellular location">
    <subcellularLocation>
        <location evidence="1">Cell membrane</location>
        <topology evidence="1">Multi-pass membrane protein</topology>
    </subcellularLocation>
</comment>